<dbReference type="InterPro" id="IPR007446">
    <property type="entry name" value="PilP"/>
</dbReference>
<organism evidence="2 3">
    <name type="scientific">Alteromonas gracilis</name>
    <dbReference type="NCBI Taxonomy" id="1479524"/>
    <lineage>
        <taxon>Bacteria</taxon>
        <taxon>Pseudomonadati</taxon>
        <taxon>Pseudomonadota</taxon>
        <taxon>Gammaproteobacteria</taxon>
        <taxon>Alteromonadales</taxon>
        <taxon>Alteromonadaceae</taxon>
        <taxon>Alteromonas/Salinimonas group</taxon>
        <taxon>Alteromonas</taxon>
    </lineage>
</organism>
<dbReference type="RefSeq" id="WP_105930534.1">
    <property type="nucleotide sequence ID" value="NZ_PVNO01000023.1"/>
</dbReference>
<dbReference type="Proteomes" id="UP000239539">
    <property type="component" value="Unassembled WGS sequence"/>
</dbReference>
<dbReference type="PIRSF" id="PIRSF016481">
    <property type="entry name" value="Pilus_assembly_PilP"/>
    <property type="match status" value="1"/>
</dbReference>
<feature type="region of interest" description="Disordered" evidence="1">
    <location>
        <begin position="38"/>
        <end position="58"/>
    </location>
</feature>
<evidence type="ECO:0000313" key="2">
    <source>
        <dbReference type="EMBL" id="PRO69654.1"/>
    </source>
</evidence>
<evidence type="ECO:0000313" key="3">
    <source>
        <dbReference type="Proteomes" id="UP000239539"/>
    </source>
</evidence>
<name>A0ABX5CPZ7_9ALTE</name>
<protein>
    <submittedName>
        <fullName evidence="2">Pilus assembly protein PilP</fullName>
    </submittedName>
</protein>
<reference evidence="3" key="1">
    <citation type="journal article" date="2020" name="Int. J. Syst. Evol. Microbiol.">
        <title>Alteromonas alba sp. nov., a marine bacterium isolated from the seawater of the West Pacific Ocean.</title>
        <authorList>
            <person name="Sun C."/>
            <person name="Wu Y.-H."/>
            <person name="Xamxidin M."/>
            <person name="Cheng H."/>
            <person name="Xu X.-W."/>
        </authorList>
    </citation>
    <scope>NUCLEOTIDE SEQUENCE [LARGE SCALE GENOMIC DNA]</scope>
    <source>
        <strain evidence="3">9a2</strain>
    </source>
</reference>
<evidence type="ECO:0000256" key="1">
    <source>
        <dbReference type="SAM" id="MobiDB-lite"/>
    </source>
</evidence>
<comment type="caution">
    <text evidence="2">The sequence shown here is derived from an EMBL/GenBank/DDBJ whole genome shotgun (WGS) entry which is preliminary data.</text>
</comment>
<keyword evidence="3" id="KW-1185">Reference proteome</keyword>
<dbReference type="Gene3D" id="2.30.30.830">
    <property type="match status" value="1"/>
</dbReference>
<sequence>MIRSFLSLIVLFLIAGCSPKLDDLQAYTQSVKERAQPQVEPYPEFKSHPPFNYSSSELRSPFDRLRNETAPVTTSRVENCLQPDFQRRKEALEAYGIDALALSGSFVVKGEKWALLKSNDGVLHKAKVGSRIGLFYGKIIQIGADSITIEQLLPDGAGCWQRKTTTMTTASKAGE</sequence>
<accession>A0ABX5CPZ7</accession>
<dbReference type="EMBL" id="PVNO01000023">
    <property type="protein sequence ID" value="PRO69654.1"/>
    <property type="molecule type" value="Genomic_DNA"/>
</dbReference>
<dbReference type="PROSITE" id="PS51257">
    <property type="entry name" value="PROKAR_LIPOPROTEIN"/>
    <property type="match status" value="1"/>
</dbReference>
<gene>
    <name evidence="2" type="ORF">C6Y39_06750</name>
</gene>
<dbReference type="Pfam" id="PF04351">
    <property type="entry name" value="PilP"/>
    <property type="match status" value="1"/>
</dbReference>
<proteinExistence type="predicted"/>